<protein>
    <submittedName>
        <fullName evidence="2">Uncharacterized protein</fullName>
    </submittedName>
</protein>
<evidence type="ECO:0000313" key="3">
    <source>
        <dbReference type="Proteomes" id="UP000664203"/>
    </source>
</evidence>
<dbReference type="EMBL" id="CAJPDR010000252">
    <property type="protein sequence ID" value="CAF9928479.1"/>
    <property type="molecule type" value="Genomic_DNA"/>
</dbReference>
<feature type="region of interest" description="Disordered" evidence="1">
    <location>
        <begin position="266"/>
        <end position="296"/>
    </location>
</feature>
<proteinExistence type="predicted"/>
<evidence type="ECO:0000313" key="2">
    <source>
        <dbReference type="EMBL" id="CAF9928479.1"/>
    </source>
</evidence>
<dbReference type="OrthoDB" id="5385189at2759"/>
<organism evidence="2 3">
    <name type="scientific">Alectoria fallacina</name>
    <dbReference type="NCBI Taxonomy" id="1903189"/>
    <lineage>
        <taxon>Eukaryota</taxon>
        <taxon>Fungi</taxon>
        <taxon>Dikarya</taxon>
        <taxon>Ascomycota</taxon>
        <taxon>Pezizomycotina</taxon>
        <taxon>Lecanoromycetes</taxon>
        <taxon>OSLEUM clade</taxon>
        <taxon>Lecanoromycetidae</taxon>
        <taxon>Lecanorales</taxon>
        <taxon>Lecanorineae</taxon>
        <taxon>Parmeliaceae</taxon>
        <taxon>Alectoria</taxon>
    </lineage>
</organism>
<accession>A0A8H3IVJ5</accession>
<dbReference type="AlphaFoldDB" id="A0A8H3IVJ5"/>
<name>A0A8H3IVJ5_9LECA</name>
<keyword evidence="3" id="KW-1185">Reference proteome</keyword>
<evidence type="ECO:0000256" key="1">
    <source>
        <dbReference type="SAM" id="MobiDB-lite"/>
    </source>
</evidence>
<reference evidence="2" key="1">
    <citation type="submission" date="2021-03" db="EMBL/GenBank/DDBJ databases">
        <authorList>
            <person name="Tagirdzhanova G."/>
        </authorList>
    </citation>
    <scope>NUCLEOTIDE SEQUENCE</scope>
</reference>
<sequence length="401" mass="45079">MASKSSDGWLWMSLAILGYFGSLAVHRQLVAIRQASKITRHNKRPNISQQTEDALKLKALSELTQSADQDIRAASVKIITDRSIREGPAWDMMIRDIAGKDIQRRDKALACLRFLGDSLSGNMQARIVICRHSTYKAIVDCLCNLLPEAQTAEKNSAFRTQPERNALYVLHHILGFDVAKALEAGVISRWLAQYPFGGASASKYRKKKTIMEILDNGSYYEDSDFGRTMRAMLFCMSKTPSLRKEMIEHGLLDFPKGNNVSEDMSEVPPGTFPHVNRTRRGTPVGTSNRPREESFEERALRRRRREAMVLGEVGRPIERADIIERDSGALDGFIAQVTTASLDDESGEESEQPIAAIADEDVEEELELLMDEVIQAESRRDGGWWGWLKRLRPDGLAPELT</sequence>
<dbReference type="Proteomes" id="UP000664203">
    <property type="component" value="Unassembled WGS sequence"/>
</dbReference>
<comment type="caution">
    <text evidence="2">The sequence shown here is derived from an EMBL/GenBank/DDBJ whole genome shotgun (WGS) entry which is preliminary data.</text>
</comment>
<gene>
    <name evidence="2" type="ORF">ALECFALPRED_004070</name>
</gene>